<feature type="signal peptide" evidence="1">
    <location>
        <begin position="1"/>
        <end position="16"/>
    </location>
</feature>
<sequence length="113" mass="13214">MRILIILAFLAVCVLADNKSYERINRSSKNLYVKEYLSCNAGKWDEWTENQIKRCRYYPDKLALRCQVKYTIQKGYVVNQNVDCPRHDSDGFQCSLPSHNKAWVKCCSVKCLI</sequence>
<name>A0A7M5X623_9CNID</name>
<dbReference type="EnsemblMetazoa" id="CLYHEMT018013.1">
    <property type="protein sequence ID" value="CLYHEMP018013.1"/>
    <property type="gene ID" value="CLYHEMG018013"/>
</dbReference>
<protein>
    <recommendedName>
        <fullName evidence="4">Cnidarian restricted protein</fullName>
    </recommendedName>
</protein>
<keyword evidence="3" id="KW-1185">Reference proteome</keyword>
<proteinExistence type="predicted"/>
<dbReference type="AlphaFoldDB" id="A0A7M5X623"/>
<evidence type="ECO:0000313" key="2">
    <source>
        <dbReference type="EnsemblMetazoa" id="CLYHEMP018013.1"/>
    </source>
</evidence>
<dbReference type="Proteomes" id="UP000594262">
    <property type="component" value="Unplaced"/>
</dbReference>
<evidence type="ECO:0000256" key="1">
    <source>
        <dbReference type="SAM" id="SignalP"/>
    </source>
</evidence>
<feature type="chain" id="PRO_5029798288" description="Cnidarian restricted protein" evidence="1">
    <location>
        <begin position="17"/>
        <end position="113"/>
    </location>
</feature>
<organism evidence="2 3">
    <name type="scientific">Clytia hemisphaerica</name>
    <dbReference type="NCBI Taxonomy" id="252671"/>
    <lineage>
        <taxon>Eukaryota</taxon>
        <taxon>Metazoa</taxon>
        <taxon>Cnidaria</taxon>
        <taxon>Hydrozoa</taxon>
        <taxon>Hydroidolina</taxon>
        <taxon>Leptothecata</taxon>
        <taxon>Obeliida</taxon>
        <taxon>Clytiidae</taxon>
        <taxon>Clytia</taxon>
    </lineage>
</organism>
<evidence type="ECO:0000313" key="3">
    <source>
        <dbReference type="Proteomes" id="UP000594262"/>
    </source>
</evidence>
<keyword evidence="1" id="KW-0732">Signal</keyword>
<accession>A0A7M5X623</accession>
<reference evidence="2" key="1">
    <citation type="submission" date="2021-01" db="UniProtKB">
        <authorList>
            <consortium name="EnsemblMetazoa"/>
        </authorList>
    </citation>
    <scope>IDENTIFICATION</scope>
</reference>
<evidence type="ECO:0008006" key="4">
    <source>
        <dbReference type="Google" id="ProtNLM"/>
    </source>
</evidence>